<dbReference type="SUPFAM" id="SSF53756">
    <property type="entry name" value="UDP-Glycosyltransferase/glycogen phosphorylase"/>
    <property type="match status" value="1"/>
</dbReference>
<keyword evidence="6" id="KW-0045">Antibiotic biosynthesis</keyword>
<reference evidence="9" key="1">
    <citation type="journal article" date="2000" name="Mol. Microbiol.">
        <title>Biosynthesis of the anti-parasitic agent megalomicin: transformation of erythromycin to megalomicin in Saccharopolyspora erythraea.</title>
        <authorList>
            <person name="Volchegursky Y."/>
            <person name="Hu Z."/>
            <person name="Katz L."/>
            <person name="McDaniel R."/>
        </authorList>
    </citation>
    <scope>NUCLEOTIDE SEQUENCE</scope>
    <source>
        <strain evidence="9">NRRL3275</strain>
    </source>
</reference>
<evidence type="ECO:0000259" key="8">
    <source>
        <dbReference type="Pfam" id="PF21036"/>
    </source>
</evidence>
<evidence type="ECO:0000313" key="9">
    <source>
        <dbReference type="EMBL" id="AAG13908.1"/>
    </source>
</evidence>
<dbReference type="Gene3D" id="3.40.50.2000">
    <property type="entry name" value="Glycogen Phosphorylase B"/>
    <property type="match status" value="2"/>
</dbReference>
<dbReference type="GO" id="GO:0008194">
    <property type="term" value="F:UDP-glycosyltransferase activity"/>
    <property type="evidence" value="ECO:0007669"/>
    <property type="project" value="InterPro"/>
</dbReference>
<protein>
    <submittedName>
        <fullName evidence="9">TDP-megosamine glycosyltransferase</fullName>
    </submittedName>
</protein>
<dbReference type="CDD" id="cd03784">
    <property type="entry name" value="GT1_Gtf-like"/>
    <property type="match status" value="1"/>
</dbReference>
<dbReference type="InterPro" id="IPR030953">
    <property type="entry name" value="Glycosyl_450act"/>
</dbReference>
<name>Q9F839_MICMH</name>
<dbReference type="InterPro" id="IPR048284">
    <property type="entry name" value="EryCIII-like_N"/>
</dbReference>
<sequence length="436" mass="47839">MRVVFSSMAVNSHLFGLVPLASAFQAAGHEVRVVASPALTDDVTGAGLTAVPVGDDVELVEWHAHAGQDIVEYMRTLDWVDQSHTTMSWDDLLGMQTTFTPTFFALMSPDSLIDGMVEFCRSWRPDWIVWEPLTFAAPIAARVTGTPHARMLWGPDVATRARQSFLRLLAHQEVEHREDPLAEWFDWTLRRFGDDPHLSFDEELVLGQWTVDPIPEPLRIDTGVRTVGMRYVPYNGPSVVPAWLLREPERRRVCLTLGGSSREHGIGQVSIGEMLDAIADIDAEFVATFDDQQLVGVGSVPANVRTAGFVPMNVLLPTCAATVHHGGTGSWLTAAIHGVPQIILSDADTEVHAKQLQDLGAGLSLPVAGMTAEHLRGAIERVLDEPAYRLGAERMRDGMRTDPSPAQVVGICQDLAADRAARGRQPRRTAEPHLPR</sequence>
<dbReference type="SMR" id="Q9F839"/>
<evidence type="ECO:0000256" key="2">
    <source>
        <dbReference type="ARBA" id="ARBA00006962"/>
    </source>
</evidence>
<dbReference type="InterPro" id="IPR050426">
    <property type="entry name" value="Glycosyltransferase_28"/>
</dbReference>
<dbReference type="PANTHER" id="PTHR48050">
    <property type="entry name" value="STEROL 3-BETA-GLUCOSYLTRANSFERASE"/>
    <property type="match status" value="1"/>
</dbReference>
<feature type="domain" description="Erythromycin biosynthesis protein CIII-like C-terminal" evidence="7">
    <location>
        <begin position="273"/>
        <end position="415"/>
    </location>
</feature>
<dbReference type="KEGG" id="ag:AAG13908"/>
<evidence type="ECO:0000256" key="5">
    <source>
        <dbReference type="ARBA" id="ARBA00022729"/>
    </source>
</evidence>
<accession>Q9F839</accession>
<dbReference type="InterPro" id="IPR010610">
    <property type="entry name" value="EryCIII-like_C"/>
</dbReference>
<organism evidence="9">
    <name type="scientific">Micromonospora megalomicea subsp. nigra</name>
    <dbReference type="NCBI Taxonomy" id="136926"/>
    <lineage>
        <taxon>Bacteria</taxon>
        <taxon>Bacillati</taxon>
        <taxon>Actinomycetota</taxon>
        <taxon>Actinomycetes</taxon>
        <taxon>Micromonosporales</taxon>
        <taxon>Micromonosporaceae</taxon>
        <taxon>Micromonospora</taxon>
    </lineage>
</organism>
<dbReference type="GO" id="GO:0016758">
    <property type="term" value="F:hexosyltransferase activity"/>
    <property type="evidence" value="ECO:0007669"/>
    <property type="project" value="UniProtKB-ARBA"/>
</dbReference>
<dbReference type="FunFam" id="3.40.50.2000:FF:000072">
    <property type="entry name" value="Glycosyl transferase"/>
    <property type="match status" value="1"/>
</dbReference>
<evidence type="ECO:0000256" key="3">
    <source>
        <dbReference type="ARBA" id="ARBA00022676"/>
    </source>
</evidence>
<evidence type="ECO:0000259" key="7">
    <source>
        <dbReference type="Pfam" id="PF06722"/>
    </source>
</evidence>
<dbReference type="Pfam" id="PF21036">
    <property type="entry name" value="EryCIII-like_N"/>
    <property type="match status" value="1"/>
</dbReference>
<dbReference type="FunFam" id="3.40.50.2000:FF:000261">
    <property type="entry name" value="Putative glycosyl transferase"/>
    <property type="match status" value="1"/>
</dbReference>
<dbReference type="AlphaFoldDB" id="Q9F839"/>
<keyword evidence="4 9" id="KW-0808">Transferase</keyword>
<dbReference type="Pfam" id="PF06722">
    <property type="entry name" value="EryCIII-like_C"/>
    <property type="match status" value="1"/>
</dbReference>
<feature type="domain" description="Erythromycin biosynthesis protein CIII-like N-terminal" evidence="8">
    <location>
        <begin position="23"/>
        <end position="258"/>
    </location>
</feature>
<dbReference type="BioCyc" id="MetaCyc:MONOMER-17633"/>
<dbReference type="GO" id="GO:0017000">
    <property type="term" value="P:antibiotic biosynthetic process"/>
    <property type="evidence" value="ECO:0007669"/>
    <property type="project" value="UniProtKB-KW"/>
</dbReference>
<evidence type="ECO:0000256" key="1">
    <source>
        <dbReference type="ARBA" id="ARBA00004792"/>
    </source>
</evidence>
<evidence type="ECO:0000256" key="4">
    <source>
        <dbReference type="ARBA" id="ARBA00022679"/>
    </source>
</evidence>
<comment type="similarity">
    <text evidence="2">Belongs to the glycosyltransferase 28 family.</text>
</comment>
<dbReference type="EMBL" id="AF263245">
    <property type="protein sequence ID" value="AAG13908.1"/>
    <property type="molecule type" value="Genomic_DNA"/>
</dbReference>
<proteinExistence type="inferred from homology"/>
<comment type="pathway">
    <text evidence="1">Antibiotic biosynthesis.</text>
</comment>
<keyword evidence="3" id="KW-0328">Glycosyltransferase</keyword>
<keyword evidence="5" id="KW-0732">Signal</keyword>
<evidence type="ECO:0000256" key="6">
    <source>
        <dbReference type="ARBA" id="ARBA00023194"/>
    </source>
</evidence>
<gene>
    <name evidence="9" type="primary">megDI</name>
</gene>
<dbReference type="NCBIfam" id="TIGR04516">
    <property type="entry name" value="glycosyl_450act"/>
    <property type="match status" value="1"/>
</dbReference>
<dbReference type="InterPro" id="IPR002213">
    <property type="entry name" value="UDP_glucos_trans"/>
</dbReference>
<dbReference type="PANTHER" id="PTHR48050:SF13">
    <property type="entry name" value="STEROL 3-BETA-GLUCOSYLTRANSFERASE UGT80A2"/>
    <property type="match status" value="1"/>
</dbReference>